<reference evidence="2" key="1">
    <citation type="submission" date="2016-03" db="EMBL/GenBank/DDBJ databases">
        <authorList>
            <person name="Guldener U."/>
        </authorList>
    </citation>
    <scope>NUCLEOTIDE SEQUENCE [LARGE SCALE GENOMIC DNA]</scope>
    <source>
        <strain evidence="2">04CH-RAC-A.6.1</strain>
    </source>
</reference>
<dbReference type="EMBL" id="FJUX01000033">
    <property type="protein sequence ID" value="CZS97770.1"/>
    <property type="molecule type" value="Genomic_DNA"/>
</dbReference>
<proteinExistence type="predicted"/>
<accession>A0A1E1KIF4</accession>
<protein>
    <submittedName>
        <fullName evidence="1">Uncharacterized protein</fullName>
    </submittedName>
</protein>
<gene>
    <name evidence="1" type="ORF">RAG0_06692</name>
</gene>
<evidence type="ECO:0000313" key="2">
    <source>
        <dbReference type="Proteomes" id="UP000178912"/>
    </source>
</evidence>
<dbReference type="OrthoDB" id="5281682at2759"/>
<name>A0A1E1KIF4_9HELO</name>
<evidence type="ECO:0000313" key="1">
    <source>
        <dbReference type="EMBL" id="CZS97770.1"/>
    </source>
</evidence>
<organism evidence="1 2">
    <name type="scientific">Rhynchosporium agropyri</name>
    <dbReference type="NCBI Taxonomy" id="914238"/>
    <lineage>
        <taxon>Eukaryota</taxon>
        <taxon>Fungi</taxon>
        <taxon>Dikarya</taxon>
        <taxon>Ascomycota</taxon>
        <taxon>Pezizomycotina</taxon>
        <taxon>Leotiomycetes</taxon>
        <taxon>Helotiales</taxon>
        <taxon>Ploettnerulaceae</taxon>
        <taxon>Rhynchosporium</taxon>
    </lineage>
</organism>
<dbReference type="Proteomes" id="UP000178912">
    <property type="component" value="Unassembled WGS sequence"/>
</dbReference>
<sequence length="582" mass="65160">MHVGNVSRSDSLATLMTTASTPATPGPSTPTNVRSVPLNQLKVDEIENGIVPPARPKSTPFPHQDLMDGNIQSPQRLFDVDSPNPLQSTYGFYATQHIQRATSVSPLKDLPVEIHECVLDYLFGVRASASSRTAAAGNTKVLRNWGTALRHSRRREVSILALVSKQWRVLVQDRLYRHLKIKGTRESVNLANLWFTQHQHLCCYVKHIEIWFPVFQPKNPAFDRTLRIPSTSPDRSVVLRSLGSLVDTGFTITYQSPSNNCTLEEVFRFVGMTFGEACILTLEGGERKKPPMVRHHKDPATSALPIIDTIRTLVCKGQWNLIRSDDDFQNIVAALPNLSEWHASYAKPKSKSYISMATILPKLPQNLTHLNVCLEADYRREAVSPAFSRKAANVTHLCAEMAKAIPTLEHLSYTGRVCFSFFDQAAKLSDPRNSRLKSVDIVVKNVCRPAGVWNDGSGITDAAFIAAFERLVISGIKSLDKLAALQFLRIRFLDLDSQVPALNPYFQLLYRQCTGLWSDEIVEALKRARPATKFIEKPDDLCEFEFKDGQLRPPPTFSKTKPLSIKVSSYLTLSRNDGITIH</sequence>
<dbReference type="AlphaFoldDB" id="A0A1E1KIF4"/>
<keyword evidence="2" id="KW-1185">Reference proteome</keyword>